<keyword evidence="2" id="KW-1185">Reference proteome</keyword>
<gene>
    <name evidence="1" type="ORF">GT003_14530</name>
</gene>
<protein>
    <recommendedName>
        <fullName evidence="3">HAD family hydrolase</fullName>
    </recommendedName>
</protein>
<dbReference type="Pfam" id="PF00702">
    <property type="entry name" value="Hydrolase"/>
    <property type="match status" value="1"/>
</dbReference>
<comment type="caution">
    <text evidence="1">The sequence shown here is derived from an EMBL/GenBank/DDBJ whole genome shotgun (WGS) entry which is preliminary data.</text>
</comment>
<dbReference type="InterPro" id="IPR036412">
    <property type="entry name" value="HAD-like_sf"/>
</dbReference>
<name>A0A7X4YPP9_9BACL</name>
<dbReference type="InterPro" id="IPR023214">
    <property type="entry name" value="HAD_sf"/>
</dbReference>
<dbReference type="OrthoDB" id="2081981at2"/>
<sequence length="303" mass="34312">MYNKTWLSVIKVVIFDMDGTLYQDDTYLERYIRYLLEGTEHEGDTEAAMRLGRAILSDCHAIRFGYFYHTRDDVSLVQEGERFVRSLTWDGTAGEGPAQDYESLSAHEPYLIPIGDPWGIAAALSHRYKLPEQRLRSAFERVRGEMLLPPYGFACHDDLFRAIEELTAVEKKSLMTNTHLESGVAFVGYMGIGHLFGDVAYGANKPAGLQSYFGSLLAQGYRPEEILSIGDNPWNDLHPVKKLGGRTCFISPYPSSDPEVWDLRLHRLEELAQLMRVIQQSITGRKIADGEDRVEADKQEIQG</sequence>
<dbReference type="EMBL" id="JAAAMU010000006">
    <property type="protein sequence ID" value="NBC70212.1"/>
    <property type="molecule type" value="Genomic_DNA"/>
</dbReference>
<accession>A0A7X4YPP9</accession>
<evidence type="ECO:0000313" key="2">
    <source>
        <dbReference type="Proteomes" id="UP000558113"/>
    </source>
</evidence>
<dbReference type="SUPFAM" id="SSF56784">
    <property type="entry name" value="HAD-like"/>
    <property type="match status" value="1"/>
</dbReference>
<dbReference type="Gene3D" id="3.40.50.1000">
    <property type="entry name" value="HAD superfamily/HAD-like"/>
    <property type="match status" value="1"/>
</dbReference>
<evidence type="ECO:0008006" key="3">
    <source>
        <dbReference type="Google" id="ProtNLM"/>
    </source>
</evidence>
<evidence type="ECO:0000313" key="1">
    <source>
        <dbReference type="EMBL" id="NBC70212.1"/>
    </source>
</evidence>
<reference evidence="1 2" key="1">
    <citation type="submission" date="2020-01" db="EMBL/GenBank/DDBJ databases">
        <title>Paenibacillus soybeanensis sp. nov. isolated from the nodules of soybean (Glycine max(L.) Merr).</title>
        <authorList>
            <person name="Wang H."/>
        </authorList>
    </citation>
    <scope>NUCLEOTIDE SEQUENCE [LARGE SCALE GENOMIC DNA]</scope>
    <source>
        <strain evidence="1 2">DSM 23054</strain>
    </source>
</reference>
<proteinExistence type="predicted"/>
<organism evidence="1 2">
    <name type="scientific">Paenibacillus sacheonensis</name>
    <dbReference type="NCBI Taxonomy" id="742054"/>
    <lineage>
        <taxon>Bacteria</taxon>
        <taxon>Bacillati</taxon>
        <taxon>Bacillota</taxon>
        <taxon>Bacilli</taxon>
        <taxon>Bacillales</taxon>
        <taxon>Paenibacillaceae</taxon>
        <taxon>Paenibacillus</taxon>
    </lineage>
</organism>
<dbReference type="Proteomes" id="UP000558113">
    <property type="component" value="Unassembled WGS sequence"/>
</dbReference>
<dbReference type="AlphaFoldDB" id="A0A7X4YPP9"/>
<dbReference type="RefSeq" id="WP_161698898.1">
    <property type="nucleotide sequence ID" value="NZ_JAAAMU010000006.1"/>
</dbReference>